<name>A0ABW8NDW1_9GAMM</name>
<accession>A0ABW8NDW1</accession>
<evidence type="ECO:0000313" key="1">
    <source>
        <dbReference type="EMBL" id="MFK4751137.1"/>
    </source>
</evidence>
<comment type="caution">
    <text evidence="1">The sequence shown here is derived from an EMBL/GenBank/DDBJ whole genome shotgun (WGS) entry which is preliminary data.</text>
</comment>
<sequence>MPISICDNCGSSYLWHWEEAFYKFGFNDGDGQVETWQVETWQVESVLSKAGYLVQSYTWGLHNTVITSIQKDGVEYIPSNTSKHNHGYDAPRQYLPEAIIQLLDDAFNNDDE</sequence>
<gene>
    <name evidence="1" type="ORF">WG929_01830</name>
</gene>
<keyword evidence="2" id="KW-1185">Reference proteome</keyword>
<evidence type="ECO:0000313" key="2">
    <source>
        <dbReference type="Proteomes" id="UP001620597"/>
    </source>
</evidence>
<dbReference type="EMBL" id="JBBKTX010000002">
    <property type="protein sequence ID" value="MFK4751137.1"/>
    <property type="molecule type" value="Genomic_DNA"/>
</dbReference>
<proteinExistence type="predicted"/>
<reference evidence="1 2" key="1">
    <citation type="submission" date="2024-03" db="EMBL/GenBank/DDBJ databases">
        <title>High-quality draft genome sequence of Oceanobacter sp. wDCs-4.</title>
        <authorList>
            <person name="Dong C."/>
        </authorList>
    </citation>
    <scope>NUCLEOTIDE SEQUENCE [LARGE SCALE GENOMIC DNA]</scope>
    <source>
        <strain evidence="2">wDCs-4</strain>
    </source>
</reference>
<organism evidence="1 2">
    <name type="scientific">Oceanobacter antarcticus</name>
    <dbReference type="NCBI Taxonomy" id="3133425"/>
    <lineage>
        <taxon>Bacteria</taxon>
        <taxon>Pseudomonadati</taxon>
        <taxon>Pseudomonadota</taxon>
        <taxon>Gammaproteobacteria</taxon>
        <taxon>Oceanospirillales</taxon>
        <taxon>Oceanospirillaceae</taxon>
        <taxon>Oceanobacter</taxon>
    </lineage>
</organism>
<protein>
    <submittedName>
        <fullName evidence="1">Uncharacterized protein</fullName>
    </submittedName>
</protein>
<dbReference type="Proteomes" id="UP001620597">
    <property type="component" value="Unassembled WGS sequence"/>
</dbReference>
<dbReference type="RefSeq" id="WP_416204650.1">
    <property type="nucleotide sequence ID" value="NZ_JBBKTX010000002.1"/>
</dbReference>